<dbReference type="RefSeq" id="WP_120271254.1">
    <property type="nucleotide sequence ID" value="NZ_RAPN01000001.1"/>
</dbReference>
<evidence type="ECO:0000313" key="2">
    <source>
        <dbReference type="EMBL" id="RKD89805.1"/>
    </source>
</evidence>
<keyword evidence="3" id="KW-1185">Reference proteome</keyword>
<gene>
    <name evidence="2" type="ORF">BC643_0138</name>
</gene>
<keyword evidence="1" id="KW-0175">Coiled coil</keyword>
<accession>A0A419W2V4</accession>
<evidence type="ECO:0000256" key="1">
    <source>
        <dbReference type="SAM" id="Coils"/>
    </source>
</evidence>
<organism evidence="2 3">
    <name type="scientific">Mangrovibacterium diazotrophicum</name>
    <dbReference type="NCBI Taxonomy" id="1261403"/>
    <lineage>
        <taxon>Bacteria</taxon>
        <taxon>Pseudomonadati</taxon>
        <taxon>Bacteroidota</taxon>
        <taxon>Bacteroidia</taxon>
        <taxon>Marinilabiliales</taxon>
        <taxon>Prolixibacteraceae</taxon>
        <taxon>Mangrovibacterium</taxon>
    </lineage>
</organism>
<reference evidence="2 3" key="1">
    <citation type="submission" date="2018-09" db="EMBL/GenBank/DDBJ databases">
        <title>Genomic Encyclopedia of Archaeal and Bacterial Type Strains, Phase II (KMG-II): from individual species to whole genera.</title>
        <authorList>
            <person name="Goeker M."/>
        </authorList>
    </citation>
    <scope>NUCLEOTIDE SEQUENCE [LARGE SCALE GENOMIC DNA]</scope>
    <source>
        <strain evidence="2 3">DSM 27148</strain>
    </source>
</reference>
<protein>
    <submittedName>
        <fullName evidence="2">Uncharacterized protein</fullName>
    </submittedName>
</protein>
<dbReference type="OrthoDB" id="1115112at2"/>
<feature type="coiled-coil region" evidence="1">
    <location>
        <begin position="183"/>
        <end position="224"/>
    </location>
</feature>
<name>A0A419W2V4_9BACT</name>
<dbReference type="AlphaFoldDB" id="A0A419W2V4"/>
<comment type="caution">
    <text evidence="2">The sequence shown here is derived from an EMBL/GenBank/DDBJ whole genome shotgun (WGS) entry which is preliminary data.</text>
</comment>
<evidence type="ECO:0000313" key="3">
    <source>
        <dbReference type="Proteomes" id="UP000283387"/>
    </source>
</evidence>
<proteinExistence type="predicted"/>
<dbReference type="Proteomes" id="UP000283387">
    <property type="component" value="Unassembled WGS sequence"/>
</dbReference>
<sequence>MLDYREQIQSIYEFIKRSEDEQKYPYAYEIYLVTAAQETALTSRTSGTDKFNRDIESAIEKAKQSHGSLRVDVFGGKSPNARSLNSYTVNISKLLNPPKEPIERAEIQTIIQEEMKQSQIQNNTNGLGELDSLLGLFSGDNPAVKSKLDGLFGVFNALSGNNKEVERISYQKQLDDFKFETRYNTLEEKYERLRNENAELRAEKDRYQSENRELKTDKTDLESRLAGYAPNEVMKRVATGALVGIGSRLLTNSPKTAELLGLSAEELKGALGMLDDTEEEATQLPETNVEITDIGTANTPEDRKKAEIIKKLSDALMTWELQDVAKIANIVGLCLDKAELINKTLLFLNQAVNGISEPEPGNAEFDNADLDND</sequence>
<dbReference type="EMBL" id="RAPN01000001">
    <property type="protein sequence ID" value="RKD89805.1"/>
    <property type="molecule type" value="Genomic_DNA"/>
</dbReference>